<evidence type="ECO:0000256" key="1">
    <source>
        <dbReference type="SAM" id="MobiDB-lite"/>
    </source>
</evidence>
<evidence type="ECO:0000313" key="3">
    <source>
        <dbReference type="Proteomes" id="UP000187851"/>
    </source>
</evidence>
<sequence length="418" mass="46894">MTGTGPSRTEEFDAPPLRRLRYFHGQMLGARDFQREQEYHREKLRLRMRCLLGYGVVCGLHVEPVRRDEDDCPPADAVEGSARPGESAEEGGTEPERTRRGAKVRITPGLGVDCEGNEVVVRGGCEIDLWKALPRHERDTDTVWVGVEYAERPVEPTRAVYNDGCADTSDCEFGWTEECYTVRVTGCEPPEDERCDTCCSPCEHTVLWLARIDRVDWYEPVRRDRIHMNVRRPFGRHLPTVITGINWIHGHTYTIDEAKDLLGTLDEDGGLVVRFSADVRSDTLRPGVVEIQVIEGGSGRNASTWYMGGAFAEPDPESEDGHEFTRRFRYRQTTRETLQDGDRVLITVRAAFLLDRCCRPVDGTHVGGRVPLIHTGATVSAEHGEECCDLPPSGIGPWTSGTGAGGDVFESWFFVKER</sequence>
<keyword evidence="3" id="KW-1185">Reference proteome</keyword>
<evidence type="ECO:0000313" key="2">
    <source>
        <dbReference type="EMBL" id="AQA15852.1"/>
    </source>
</evidence>
<accession>A0ABM6HNY8</accession>
<dbReference type="Proteomes" id="UP000187851">
    <property type="component" value="Chromosome"/>
</dbReference>
<feature type="region of interest" description="Disordered" evidence="1">
    <location>
        <begin position="68"/>
        <end position="100"/>
    </location>
</feature>
<dbReference type="EMBL" id="CP019458">
    <property type="protein sequence ID" value="AQA15852.1"/>
    <property type="molecule type" value="Genomic_DNA"/>
</dbReference>
<gene>
    <name evidence="2" type="ORF">BV401_41025</name>
</gene>
<organism evidence="2 3">
    <name type="scientific">Streptomyces autolyticus</name>
    <dbReference type="NCBI Taxonomy" id="75293"/>
    <lineage>
        <taxon>Bacteria</taxon>
        <taxon>Bacillati</taxon>
        <taxon>Actinomycetota</taxon>
        <taxon>Actinomycetes</taxon>
        <taxon>Kitasatosporales</taxon>
        <taxon>Streptomycetaceae</taxon>
        <taxon>Streptomyces</taxon>
    </lineage>
</organism>
<dbReference type="RefSeq" id="WP_079260199.1">
    <property type="nucleotide sequence ID" value="NZ_CP019458.1"/>
</dbReference>
<reference evidence="2 3" key="1">
    <citation type="journal article" date="2017" name="J. Biotechnol.">
        <title>The complete genome sequence of Streptomyces autolyticus CGMCC 0516, the producer of geldanamycin, autolytimycin, reblastatin and elaiophylin.</title>
        <authorList>
            <person name="Yin M."/>
            <person name="Jiang M."/>
            <person name="Ren Z."/>
            <person name="Dong Y."/>
            <person name="Lu T."/>
        </authorList>
    </citation>
    <scope>NUCLEOTIDE SEQUENCE [LARGE SCALE GENOMIC DNA]</scope>
    <source>
        <strain evidence="2 3">CGMCC0516</strain>
    </source>
</reference>
<protein>
    <submittedName>
        <fullName evidence="2">Uncharacterized protein</fullName>
    </submittedName>
</protein>
<name>A0ABM6HNY8_9ACTN</name>
<proteinExistence type="predicted"/>